<evidence type="ECO:0000313" key="2">
    <source>
        <dbReference type="Proteomes" id="UP000183947"/>
    </source>
</evidence>
<proteinExistence type="predicted"/>
<reference evidence="2" key="1">
    <citation type="submission" date="2016-11" db="EMBL/GenBank/DDBJ databases">
        <authorList>
            <person name="Varghese N."/>
            <person name="Submissions S."/>
        </authorList>
    </citation>
    <scope>NUCLEOTIDE SEQUENCE [LARGE SCALE GENOMIC DNA]</scope>
    <source>
        <strain evidence="2">DSM 18569</strain>
    </source>
</reference>
<keyword evidence="2" id="KW-1185">Reference proteome</keyword>
<evidence type="ECO:0008006" key="3">
    <source>
        <dbReference type="Google" id="ProtNLM"/>
    </source>
</evidence>
<dbReference type="InterPro" id="IPR011047">
    <property type="entry name" value="Quinoprotein_ADH-like_sf"/>
</dbReference>
<accession>A0A1M6PFA7</accession>
<dbReference type="AlphaFoldDB" id="A0A1M6PFA7"/>
<protein>
    <recommendedName>
        <fullName evidence="3">Por secretion system C-terminal sorting domain-containing protein</fullName>
    </recommendedName>
</protein>
<dbReference type="EMBL" id="FRAS01000001">
    <property type="protein sequence ID" value="SHK06623.1"/>
    <property type="molecule type" value="Genomic_DNA"/>
</dbReference>
<dbReference type="RefSeq" id="WP_139252068.1">
    <property type="nucleotide sequence ID" value="NZ_FRAS01000001.1"/>
</dbReference>
<dbReference type="STRING" id="1121959.SAMN02746009_00221"/>
<dbReference type="Proteomes" id="UP000183947">
    <property type="component" value="Unassembled WGS sequence"/>
</dbReference>
<dbReference type="OrthoDB" id="862356at2"/>
<sequence length="475" mass="50881">MRYLLFFWLAVLLGLPTNAQVRQQRVYGSAGNEEGGLLTPLSTGGYLLVGSQRVTSSVSPRLFVARLNAVGDTIFTKRVTLPGYTFAIPQYTCVNAANQVLVTATTLQSSAPLNGHALLLLFSAQGDTLWTRKTIGPTNDYYSSVLLGNDGNFVLTASLNTFPQWMKISATGQVVSQTTINYDATDVGAVSGLFKDNSGQGGYWLLNTKGIVGNARKFLHLTESGVVDQSKPLYGNGYDLINSIAPLANNAGYIACQDGRLVRFTAALDTIWTKTLRYTAPNGFSGFAGPNLIQPLADGNFVLAGGFNSFGNRVYLSKITPTGQVLRDTVLFRTGGSEYVRSLLVAPGTSNYVFSGYATQGPLGGADLFLGIHANWNVLGTTSPRQQPVRTLQAWPNPVAGSGTLQLRADQALIGEVLLRDALGCVVRRWPTTRELATAGGQHLQLAGVPAGVYLLTGQTTDGQRYVARLLCEQH</sequence>
<evidence type="ECO:0000313" key="1">
    <source>
        <dbReference type="EMBL" id="SHK06623.1"/>
    </source>
</evidence>
<organism evidence="1 2">
    <name type="scientific">Hymenobacter psychrotolerans DSM 18569</name>
    <dbReference type="NCBI Taxonomy" id="1121959"/>
    <lineage>
        <taxon>Bacteria</taxon>
        <taxon>Pseudomonadati</taxon>
        <taxon>Bacteroidota</taxon>
        <taxon>Cytophagia</taxon>
        <taxon>Cytophagales</taxon>
        <taxon>Hymenobacteraceae</taxon>
        <taxon>Hymenobacter</taxon>
    </lineage>
</organism>
<dbReference type="SUPFAM" id="SSF50998">
    <property type="entry name" value="Quinoprotein alcohol dehydrogenase-like"/>
    <property type="match status" value="1"/>
</dbReference>
<name>A0A1M6PFA7_9BACT</name>
<gene>
    <name evidence="1" type="ORF">SAMN02746009_00221</name>
</gene>